<dbReference type="AlphaFoldDB" id="A0A1I6RRN6"/>
<evidence type="ECO:0000313" key="3">
    <source>
        <dbReference type="Proteomes" id="UP000199239"/>
    </source>
</evidence>
<dbReference type="STRING" id="394264.SAMN04488040_1431"/>
<dbReference type="Proteomes" id="UP000199239">
    <property type="component" value="Unassembled WGS sequence"/>
</dbReference>
<accession>A0A1I6RRN6</accession>
<dbReference type="OrthoDB" id="9799894at2"/>
<dbReference type="RefSeq" id="WP_093915662.1">
    <property type="nucleotide sequence ID" value="NZ_FPAJ01000002.1"/>
</dbReference>
<dbReference type="PIRSF" id="PIRSF032131">
    <property type="entry name" value="UCP032131"/>
    <property type="match status" value="1"/>
</dbReference>
<name>A0A1I6RRN6_9RHOB</name>
<reference evidence="3" key="1">
    <citation type="submission" date="2016-10" db="EMBL/GenBank/DDBJ databases">
        <authorList>
            <person name="Varghese N."/>
            <person name="Submissions S."/>
        </authorList>
    </citation>
    <scope>NUCLEOTIDE SEQUENCE [LARGE SCALE GENOMIC DNA]</scope>
    <source>
        <strain evidence="3">DSM 23422</strain>
    </source>
</reference>
<dbReference type="EMBL" id="FPAJ01000002">
    <property type="protein sequence ID" value="SFS67355.1"/>
    <property type="molecule type" value="Genomic_DNA"/>
</dbReference>
<evidence type="ECO:0000313" key="2">
    <source>
        <dbReference type="EMBL" id="SFS67355.1"/>
    </source>
</evidence>
<gene>
    <name evidence="2" type="ORF">SAMN04488040_1431</name>
</gene>
<proteinExistence type="predicted"/>
<keyword evidence="3" id="KW-1185">Reference proteome</keyword>
<evidence type="ECO:0000256" key="1">
    <source>
        <dbReference type="SAM" id="MobiDB-lite"/>
    </source>
</evidence>
<sequence>MIQFTLKCDQDHRFDSWFKSAAAFDALAQAGHISCAICGSSQVTKGMMAPRVSTGKSQGNLAPETQEDAPMPVLSEPDGEIEKAVKALRKKVEATSDYVGADFVKEARAMHAGEVPERSIYGEARLDQAKELAEEGVQVMPLPFRPKRSTQ</sequence>
<dbReference type="Pfam" id="PF06676">
    <property type="entry name" value="DUF1178"/>
    <property type="match status" value="1"/>
</dbReference>
<dbReference type="InterPro" id="IPR009562">
    <property type="entry name" value="DUF1178"/>
</dbReference>
<organism evidence="2 3">
    <name type="scientific">Sulfitobacter marinus</name>
    <dbReference type="NCBI Taxonomy" id="394264"/>
    <lineage>
        <taxon>Bacteria</taxon>
        <taxon>Pseudomonadati</taxon>
        <taxon>Pseudomonadota</taxon>
        <taxon>Alphaproteobacteria</taxon>
        <taxon>Rhodobacterales</taxon>
        <taxon>Roseobacteraceae</taxon>
        <taxon>Sulfitobacter</taxon>
    </lineage>
</organism>
<protein>
    <recommendedName>
        <fullName evidence="4">DUF1178 domain-containing protein</fullName>
    </recommendedName>
</protein>
<evidence type="ECO:0008006" key="4">
    <source>
        <dbReference type="Google" id="ProtNLM"/>
    </source>
</evidence>
<feature type="region of interest" description="Disordered" evidence="1">
    <location>
        <begin position="51"/>
        <end position="76"/>
    </location>
</feature>